<accession>A0A4R0MP88</accession>
<evidence type="ECO:0000313" key="2">
    <source>
        <dbReference type="Proteomes" id="UP000292884"/>
    </source>
</evidence>
<dbReference type="RefSeq" id="WP_131554713.1">
    <property type="nucleotide sequence ID" value="NZ_SJSK01000005.1"/>
</dbReference>
<protein>
    <submittedName>
        <fullName evidence="1">Uncharacterized protein</fullName>
    </submittedName>
</protein>
<evidence type="ECO:0000313" key="1">
    <source>
        <dbReference type="EMBL" id="TCC88659.1"/>
    </source>
</evidence>
<dbReference type="OrthoDB" id="9828946at2"/>
<dbReference type="Proteomes" id="UP000292884">
    <property type="component" value="Unassembled WGS sequence"/>
</dbReference>
<proteinExistence type="predicted"/>
<keyword evidence="2" id="KW-1185">Reference proteome</keyword>
<gene>
    <name evidence="1" type="ORF">EZ428_18655</name>
</gene>
<organism evidence="1 2">
    <name type="scientific">Pedobacter frigiditerrae</name>
    <dbReference type="NCBI Taxonomy" id="2530452"/>
    <lineage>
        <taxon>Bacteria</taxon>
        <taxon>Pseudomonadati</taxon>
        <taxon>Bacteroidota</taxon>
        <taxon>Sphingobacteriia</taxon>
        <taxon>Sphingobacteriales</taxon>
        <taxon>Sphingobacteriaceae</taxon>
        <taxon>Pedobacter</taxon>
    </lineage>
</organism>
<name>A0A4R0MP88_9SPHI</name>
<reference evidence="1 2" key="1">
    <citation type="submission" date="2019-02" db="EMBL/GenBank/DDBJ databases">
        <title>Pedobacter sp. RP-1-13 sp. nov., isolated from Arctic soil.</title>
        <authorList>
            <person name="Dahal R.H."/>
        </authorList>
    </citation>
    <scope>NUCLEOTIDE SEQUENCE [LARGE SCALE GENOMIC DNA]</scope>
    <source>
        <strain evidence="1 2">RP-1-13</strain>
    </source>
</reference>
<sequence>MIEDLQKIFDLAIRAYLPPLDETNSVPVLGIAFANANYPKQIEKILASISEKFNLSISPAGKLLNLKVSKASNGENLFDALLNYEEREYEWLKNHIKKSISGAFVVGAIHNGKFMIVSDNPLSFNPYQVESFNVG</sequence>
<dbReference type="AlphaFoldDB" id="A0A4R0MP88"/>
<comment type="caution">
    <text evidence="1">The sequence shown here is derived from an EMBL/GenBank/DDBJ whole genome shotgun (WGS) entry which is preliminary data.</text>
</comment>
<dbReference type="EMBL" id="SJSK01000005">
    <property type="protein sequence ID" value="TCC88659.1"/>
    <property type="molecule type" value="Genomic_DNA"/>
</dbReference>